<dbReference type="EMBL" id="FXTH01000006">
    <property type="protein sequence ID" value="SMO58364.1"/>
    <property type="molecule type" value="Genomic_DNA"/>
</dbReference>
<organism evidence="6 7">
    <name type="scientific">Fodinibius sediminis</name>
    <dbReference type="NCBI Taxonomy" id="1214077"/>
    <lineage>
        <taxon>Bacteria</taxon>
        <taxon>Pseudomonadati</taxon>
        <taxon>Balneolota</taxon>
        <taxon>Balneolia</taxon>
        <taxon>Balneolales</taxon>
        <taxon>Balneolaceae</taxon>
        <taxon>Fodinibius</taxon>
    </lineage>
</organism>
<reference evidence="6 7" key="1">
    <citation type="submission" date="2017-05" db="EMBL/GenBank/DDBJ databases">
        <authorList>
            <person name="Varghese N."/>
            <person name="Submissions S."/>
        </authorList>
    </citation>
    <scope>NUCLEOTIDE SEQUENCE [LARGE SCALE GENOMIC DNA]</scope>
    <source>
        <strain evidence="6 7">DSM 21194</strain>
    </source>
</reference>
<accession>A0A521CG06</accession>
<dbReference type="Pfam" id="PF01625">
    <property type="entry name" value="PMSR"/>
    <property type="match status" value="1"/>
</dbReference>
<comment type="catalytic activity">
    <reaction evidence="3 4">
        <text>[thioredoxin]-disulfide + L-methionine + H2O = L-methionine (S)-S-oxide + [thioredoxin]-dithiol</text>
        <dbReference type="Rhea" id="RHEA:19993"/>
        <dbReference type="Rhea" id="RHEA-COMP:10698"/>
        <dbReference type="Rhea" id="RHEA-COMP:10700"/>
        <dbReference type="ChEBI" id="CHEBI:15377"/>
        <dbReference type="ChEBI" id="CHEBI:29950"/>
        <dbReference type="ChEBI" id="CHEBI:50058"/>
        <dbReference type="ChEBI" id="CHEBI:57844"/>
        <dbReference type="ChEBI" id="CHEBI:58772"/>
        <dbReference type="EC" id="1.8.4.11"/>
    </reaction>
</comment>
<feature type="domain" description="Peptide methionine sulphoxide reductase MsrA" evidence="5">
    <location>
        <begin position="31"/>
        <end position="183"/>
    </location>
</feature>
<protein>
    <recommendedName>
        <fullName evidence="4">Peptide methionine sulfoxide reductase MsrA</fullName>
        <shortName evidence="4">Protein-methionine-S-oxide reductase</shortName>
        <ecNumber evidence="4">1.8.4.11</ecNumber>
    </recommendedName>
    <alternativeName>
        <fullName evidence="4">Peptide-methionine (S)-S-oxide reductase</fullName>
        <shortName evidence="4">Peptide Met(O) reductase</shortName>
    </alternativeName>
</protein>
<evidence type="ECO:0000313" key="6">
    <source>
        <dbReference type="EMBL" id="SMO58364.1"/>
    </source>
</evidence>
<dbReference type="SUPFAM" id="SSF55068">
    <property type="entry name" value="Peptide methionine sulfoxide reductase"/>
    <property type="match status" value="1"/>
</dbReference>
<keyword evidence="1 4" id="KW-0560">Oxidoreductase</keyword>
<comment type="function">
    <text evidence="4">Has an important function as a repair enzyme for proteins that have been inactivated by oxidation. Catalyzes the reversible oxidation-reduction of methionine sulfoxide in proteins to methionine.</text>
</comment>
<dbReference type="NCBIfam" id="TIGR00401">
    <property type="entry name" value="msrA"/>
    <property type="match status" value="1"/>
</dbReference>
<dbReference type="EC" id="1.8.4.11" evidence="4"/>
<dbReference type="Gene3D" id="3.30.1060.10">
    <property type="entry name" value="Peptide methionine sulphoxide reductase MsrA"/>
    <property type="match status" value="1"/>
</dbReference>
<name>A0A521CG06_9BACT</name>
<dbReference type="Proteomes" id="UP000317593">
    <property type="component" value="Unassembled WGS sequence"/>
</dbReference>
<evidence type="ECO:0000313" key="7">
    <source>
        <dbReference type="Proteomes" id="UP000317593"/>
    </source>
</evidence>
<keyword evidence="7" id="KW-1185">Reference proteome</keyword>
<dbReference type="GO" id="GO:0008113">
    <property type="term" value="F:peptide-methionine (S)-S-oxide reductase activity"/>
    <property type="evidence" value="ECO:0007669"/>
    <property type="project" value="UniProtKB-UniRule"/>
</dbReference>
<evidence type="ECO:0000256" key="2">
    <source>
        <dbReference type="ARBA" id="ARBA00047806"/>
    </source>
</evidence>
<proteinExistence type="inferred from homology"/>
<dbReference type="PANTHER" id="PTHR43774">
    <property type="entry name" value="PEPTIDE METHIONINE SULFOXIDE REDUCTASE"/>
    <property type="match status" value="1"/>
</dbReference>
<dbReference type="InterPro" id="IPR036509">
    <property type="entry name" value="Met_Sox_Rdtase_MsrA_sf"/>
</dbReference>
<evidence type="ECO:0000256" key="3">
    <source>
        <dbReference type="ARBA" id="ARBA00048782"/>
    </source>
</evidence>
<comment type="similarity">
    <text evidence="4">Belongs to the MsrA Met sulfoxide reductase family.</text>
</comment>
<dbReference type="GO" id="GO:0033744">
    <property type="term" value="F:L-methionine:thioredoxin-disulfide S-oxidoreductase activity"/>
    <property type="evidence" value="ECO:0007669"/>
    <property type="project" value="RHEA"/>
</dbReference>
<gene>
    <name evidence="4" type="primary">msrA</name>
    <name evidence="6" type="ORF">SAMN06265218_10617</name>
</gene>
<evidence type="ECO:0000256" key="4">
    <source>
        <dbReference type="HAMAP-Rule" id="MF_01401"/>
    </source>
</evidence>
<dbReference type="HAMAP" id="MF_01401">
    <property type="entry name" value="MsrA"/>
    <property type="match status" value="1"/>
</dbReference>
<dbReference type="AlphaFoldDB" id="A0A521CG06"/>
<evidence type="ECO:0000259" key="5">
    <source>
        <dbReference type="Pfam" id="PF01625"/>
    </source>
</evidence>
<comment type="catalytic activity">
    <reaction evidence="2 4">
        <text>L-methionyl-[protein] + [thioredoxin]-disulfide + H2O = L-methionyl-(S)-S-oxide-[protein] + [thioredoxin]-dithiol</text>
        <dbReference type="Rhea" id="RHEA:14217"/>
        <dbReference type="Rhea" id="RHEA-COMP:10698"/>
        <dbReference type="Rhea" id="RHEA-COMP:10700"/>
        <dbReference type="Rhea" id="RHEA-COMP:12313"/>
        <dbReference type="Rhea" id="RHEA-COMP:12315"/>
        <dbReference type="ChEBI" id="CHEBI:15377"/>
        <dbReference type="ChEBI" id="CHEBI:16044"/>
        <dbReference type="ChEBI" id="CHEBI:29950"/>
        <dbReference type="ChEBI" id="CHEBI:44120"/>
        <dbReference type="ChEBI" id="CHEBI:50058"/>
        <dbReference type="EC" id="1.8.4.11"/>
    </reaction>
</comment>
<dbReference type="InterPro" id="IPR002569">
    <property type="entry name" value="Met_Sox_Rdtase_MsrA_dom"/>
</dbReference>
<dbReference type="PANTHER" id="PTHR43774:SF1">
    <property type="entry name" value="PEPTIDE METHIONINE SULFOXIDE REDUCTASE MSRA 2"/>
    <property type="match status" value="1"/>
</dbReference>
<sequence>MLVFTACNSNAQNRSSMENNKTPSTNSQLQEATLGAGCFWCVEAIFEEVKGIKSVVAGYAGGQKKDPTYREVSSGTTGHAEVTRIVYDPSVVSFEQLLDVFWHTHNPTTKNRQGADVGPQYRSVIFYHNEEQKEIAEQSMEKTDQSGLWDDPIVTEIEPLTNYSEAENYHQNYYANNPNAGYCTVVIAPKLKKFRKEFSHMLKESAAKQSENR</sequence>
<evidence type="ECO:0000256" key="1">
    <source>
        <dbReference type="ARBA" id="ARBA00023002"/>
    </source>
</evidence>
<feature type="active site" evidence="4">
    <location>
        <position position="38"/>
    </location>
</feature>